<dbReference type="InterPro" id="IPR050364">
    <property type="entry name" value="Cytochrome_P450_fung"/>
</dbReference>
<evidence type="ECO:0000313" key="13">
    <source>
        <dbReference type="Proteomes" id="UP001218218"/>
    </source>
</evidence>
<evidence type="ECO:0000256" key="7">
    <source>
        <dbReference type="ARBA" id="ARBA00023004"/>
    </source>
</evidence>
<organism evidence="12 13">
    <name type="scientific">Mycena albidolilacea</name>
    <dbReference type="NCBI Taxonomy" id="1033008"/>
    <lineage>
        <taxon>Eukaryota</taxon>
        <taxon>Fungi</taxon>
        <taxon>Dikarya</taxon>
        <taxon>Basidiomycota</taxon>
        <taxon>Agaricomycotina</taxon>
        <taxon>Agaricomycetes</taxon>
        <taxon>Agaricomycetidae</taxon>
        <taxon>Agaricales</taxon>
        <taxon>Marasmiineae</taxon>
        <taxon>Mycenaceae</taxon>
        <taxon>Mycena</taxon>
    </lineage>
</organism>
<gene>
    <name evidence="12" type="ORF">DFH08DRAFT_443386</name>
</gene>
<comment type="cofactor">
    <cofactor evidence="1 9">
        <name>heme</name>
        <dbReference type="ChEBI" id="CHEBI:30413"/>
    </cofactor>
</comment>
<sequence length="525" mass="58358">MSMSSLPPTFYGPLCGLFVVSCIVLARLMKSRSRLPLPPGPKTLPLVGNLFNMPVSEEWKTYENWSAEFDSDIIHLNVAGKSIIILSSIEATSHLMVQRSSIYSDRPRFPMVVELVGWDFAMGFMKYVILQLEGSNHFRRGRRKLFSAALNSRASMQFRPMELGAAHALLRRILENPEGDVIKNFQQLVGGLIMSIAYGIDVLPANDPYLKLTHESMHGLSVAATPGKYLVDAIPGLKYIPSWFPGAGFKRQASRWREVTRKSVRVPFEEAKRRISTGKAETSFLSQLLSMEWDTLDPNYSEDAIRDAAGSIFNAGNHTTVASLGTFALAMLLHPDTQKMAQLEIDSVVGRDRLPTFEDKPTLPYITAVVNEVLRWRPVAPLGIPHFIAVEDEYRGYRIPAGSIVIGNTWAIFNDEALYPAPSVFNPDRFLPKNQRDGINPDPEFAFGYGRRACPGQFMAFDSLWITVASLLAAFDITRAVGEDGKEIEPSGEYSSGLACTPLPFQSFIKPRSKRSADLVEATAM</sequence>
<keyword evidence="6 10" id="KW-0560">Oxidoreductase</keyword>
<dbReference type="Pfam" id="PF00067">
    <property type="entry name" value="p450"/>
    <property type="match status" value="1"/>
</dbReference>
<dbReference type="PROSITE" id="PS00086">
    <property type="entry name" value="CYTOCHROME_P450"/>
    <property type="match status" value="1"/>
</dbReference>
<evidence type="ECO:0000256" key="6">
    <source>
        <dbReference type="ARBA" id="ARBA00023002"/>
    </source>
</evidence>
<dbReference type="InterPro" id="IPR036396">
    <property type="entry name" value="Cyt_P450_sf"/>
</dbReference>
<accession>A0AAD7AII5</accession>
<reference evidence="12" key="1">
    <citation type="submission" date="2023-03" db="EMBL/GenBank/DDBJ databases">
        <title>Massive genome expansion in bonnet fungi (Mycena s.s.) driven by repeated elements and novel gene families across ecological guilds.</title>
        <authorList>
            <consortium name="Lawrence Berkeley National Laboratory"/>
            <person name="Harder C.B."/>
            <person name="Miyauchi S."/>
            <person name="Viragh M."/>
            <person name="Kuo A."/>
            <person name="Thoen E."/>
            <person name="Andreopoulos B."/>
            <person name="Lu D."/>
            <person name="Skrede I."/>
            <person name="Drula E."/>
            <person name="Henrissat B."/>
            <person name="Morin E."/>
            <person name="Kohler A."/>
            <person name="Barry K."/>
            <person name="LaButti K."/>
            <person name="Morin E."/>
            <person name="Salamov A."/>
            <person name="Lipzen A."/>
            <person name="Mereny Z."/>
            <person name="Hegedus B."/>
            <person name="Baldrian P."/>
            <person name="Stursova M."/>
            <person name="Weitz H."/>
            <person name="Taylor A."/>
            <person name="Grigoriev I.V."/>
            <person name="Nagy L.G."/>
            <person name="Martin F."/>
            <person name="Kauserud H."/>
        </authorList>
    </citation>
    <scope>NUCLEOTIDE SEQUENCE</scope>
    <source>
        <strain evidence="12">CBHHK002</strain>
    </source>
</reference>
<dbReference type="PRINTS" id="PR00463">
    <property type="entry name" value="EP450I"/>
</dbReference>
<dbReference type="GO" id="GO:0020037">
    <property type="term" value="F:heme binding"/>
    <property type="evidence" value="ECO:0007669"/>
    <property type="project" value="InterPro"/>
</dbReference>
<name>A0AAD7AII5_9AGAR</name>
<evidence type="ECO:0000256" key="4">
    <source>
        <dbReference type="ARBA" id="ARBA00022617"/>
    </source>
</evidence>
<proteinExistence type="inferred from homology"/>
<dbReference type="InterPro" id="IPR001128">
    <property type="entry name" value="Cyt_P450"/>
</dbReference>
<keyword evidence="11" id="KW-1133">Transmembrane helix</keyword>
<keyword evidence="4 9" id="KW-0349">Heme</keyword>
<dbReference type="Gene3D" id="1.10.630.10">
    <property type="entry name" value="Cytochrome P450"/>
    <property type="match status" value="1"/>
</dbReference>
<keyword evidence="8 10" id="KW-0503">Monooxygenase</keyword>
<evidence type="ECO:0000256" key="5">
    <source>
        <dbReference type="ARBA" id="ARBA00022723"/>
    </source>
</evidence>
<keyword evidence="5 9" id="KW-0479">Metal-binding</keyword>
<comment type="pathway">
    <text evidence="2">Secondary metabolite biosynthesis.</text>
</comment>
<dbReference type="CDD" id="cd11065">
    <property type="entry name" value="CYP64-like"/>
    <property type="match status" value="1"/>
</dbReference>
<dbReference type="SUPFAM" id="SSF48264">
    <property type="entry name" value="Cytochrome P450"/>
    <property type="match status" value="1"/>
</dbReference>
<dbReference type="Proteomes" id="UP001218218">
    <property type="component" value="Unassembled WGS sequence"/>
</dbReference>
<protein>
    <submittedName>
        <fullName evidence="12">Cytochrome P450</fullName>
    </submittedName>
</protein>
<evidence type="ECO:0000256" key="10">
    <source>
        <dbReference type="RuleBase" id="RU000461"/>
    </source>
</evidence>
<evidence type="ECO:0000256" key="3">
    <source>
        <dbReference type="ARBA" id="ARBA00010617"/>
    </source>
</evidence>
<dbReference type="GO" id="GO:0005506">
    <property type="term" value="F:iron ion binding"/>
    <property type="evidence" value="ECO:0007669"/>
    <property type="project" value="InterPro"/>
</dbReference>
<dbReference type="AlphaFoldDB" id="A0AAD7AII5"/>
<comment type="similarity">
    <text evidence="3 10">Belongs to the cytochrome P450 family.</text>
</comment>
<evidence type="ECO:0000256" key="2">
    <source>
        <dbReference type="ARBA" id="ARBA00005179"/>
    </source>
</evidence>
<dbReference type="GO" id="GO:0004497">
    <property type="term" value="F:monooxygenase activity"/>
    <property type="evidence" value="ECO:0007669"/>
    <property type="project" value="UniProtKB-KW"/>
</dbReference>
<evidence type="ECO:0000256" key="8">
    <source>
        <dbReference type="ARBA" id="ARBA00023033"/>
    </source>
</evidence>
<feature type="binding site" description="axial binding residue" evidence="9">
    <location>
        <position position="454"/>
    </location>
    <ligand>
        <name>heme</name>
        <dbReference type="ChEBI" id="CHEBI:30413"/>
    </ligand>
    <ligandPart>
        <name>Fe</name>
        <dbReference type="ChEBI" id="CHEBI:18248"/>
    </ligandPart>
</feature>
<keyword evidence="11" id="KW-0812">Transmembrane</keyword>
<dbReference type="GO" id="GO:0016705">
    <property type="term" value="F:oxidoreductase activity, acting on paired donors, with incorporation or reduction of molecular oxygen"/>
    <property type="evidence" value="ECO:0007669"/>
    <property type="project" value="InterPro"/>
</dbReference>
<evidence type="ECO:0000313" key="12">
    <source>
        <dbReference type="EMBL" id="KAJ7358546.1"/>
    </source>
</evidence>
<feature type="transmembrane region" description="Helical" evidence="11">
    <location>
        <begin position="6"/>
        <end position="26"/>
    </location>
</feature>
<evidence type="ECO:0000256" key="1">
    <source>
        <dbReference type="ARBA" id="ARBA00001971"/>
    </source>
</evidence>
<evidence type="ECO:0000256" key="9">
    <source>
        <dbReference type="PIRSR" id="PIRSR602401-1"/>
    </source>
</evidence>
<keyword evidence="13" id="KW-1185">Reference proteome</keyword>
<dbReference type="PRINTS" id="PR00385">
    <property type="entry name" value="P450"/>
</dbReference>
<dbReference type="InterPro" id="IPR017972">
    <property type="entry name" value="Cyt_P450_CS"/>
</dbReference>
<dbReference type="PANTHER" id="PTHR46300:SF7">
    <property type="entry name" value="P450, PUTATIVE (EUROFUNG)-RELATED"/>
    <property type="match status" value="1"/>
</dbReference>
<dbReference type="EMBL" id="JARIHO010000007">
    <property type="protein sequence ID" value="KAJ7358546.1"/>
    <property type="molecule type" value="Genomic_DNA"/>
</dbReference>
<dbReference type="InterPro" id="IPR002401">
    <property type="entry name" value="Cyt_P450_E_grp-I"/>
</dbReference>
<dbReference type="PANTHER" id="PTHR46300">
    <property type="entry name" value="P450, PUTATIVE (EUROFUNG)-RELATED-RELATED"/>
    <property type="match status" value="1"/>
</dbReference>
<keyword evidence="7 9" id="KW-0408">Iron</keyword>
<evidence type="ECO:0000256" key="11">
    <source>
        <dbReference type="SAM" id="Phobius"/>
    </source>
</evidence>
<comment type="caution">
    <text evidence="12">The sequence shown here is derived from an EMBL/GenBank/DDBJ whole genome shotgun (WGS) entry which is preliminary data.</text>
</comment>
<keyword evidence="11" id="KW-0472">Membrane</keyword>